<dbReference type="Pfam" id="PF16125">
    <property type="entry name" value="DUF4837"/>
    <property type="match status" value="1"/>
</dbReference>
<reference evidence="1 2" key="1">
    <citation type="submission" date="2019-03" db="EMBL/GenBank/DDBJ databases">
        <title>Genomic Encyclopedia of Archaeal and Bacterial Type Strains, Phase II (KMG-II): from individual species to whole genera.</title>
        <authorList>
            <person name="Goeker M."/>
        </authorList>
    </citation>
    <scope>NUCLEOTIDE SEQUENCE [LARGE SCALE GENOMIC DNA]</scope>
    <source>
        <strain evidence="1 2">DSM 18435</strain>
    </source>
</reference>
<proteinExistence type="predicted"/>
<dbReference type="InterPro" id="IPR032286">
    <property type="entry name" value="DUF4837"/>
</dbReference>
<gene>
    <name evidence="1" type="ORF">CLV82_0632</name>
</gene>
<protein>
    <submittedName>
        <fullName evidence="1">Uncharacterized protein DUF4837</fullName>
    </submittedName>
</protein>
<evidence type="ECO:0000313" key="1">
    <source>
        <dbReference type="EMBL" id="TDQ32799.1"/>
    </source>
</evidence>
<name>A0A4R6TSE5_9FLAO</name>
<comment type="caution">
    <text evidence="1">The sequence shown here is derived from an EMBL/GenBank/DDBJ whole genome shotgun (WGS) entry which is preliminary data.</text>
</comment>
<keyword evidence="2" id="KW-1185">Reference proteome</keyword>
<dbReference type="EMBL" id="SNYI01000001">
    <property type="protein sequence ID" value="TDQ32799.1"/>
    <property type="molecule type" value="Genomic_DNA"/>
</dbReference>
<organism evidence="1 2">
    <name type="scientific">Zeaxanthinibacter enoshimensis</name>
    <dbReference type="NCBI Taxonomy" id="392009"/>
    <lineage>
        <taxon>Bacteria</taxon>
        <taxon>Pseudomonadati</taxon>
        <taxon>Bacteroidota</taxon>
        <taxon>Flavobacteriia</taxon>
        <taxon>Flavobacteriales</taxon>
        <taxon>Flavobacteriaceae</taxon>
        <taxon>Zeaxanthinibacter</taxon>
    </lineage>
</organism>
<dbReference type="OrthoDB" id="1115230at2"/>
<evidence type="ECO:0000313" key="2">
    <source>
        <dbReference type="Proteomes" id="UP000295468"/>
    </source>
</evidence>
<dbReference type="PROSITE" id="PS51257">
    <property type="entry name" value="PROKAR_LIPOPROTEIN"/>
    <property type="match status" value="1"/>
</dbReference>
<dbReference type="RefSeq" id="WP_133642830.1">
    <property type="nucleotide sequence ID" value="NZ_SNYI01000001.1"/>
</dbReference>
<dbReference type="Proteomes" id="UP000295468">
    <property type="component" value="Unassembled WGS sequence"/>
</dbReference>
<sequence length="334" mass="37910">MRYLGTLLALLILFTACEEKKKKTYKPASLGSINSLSVVMENHLWESAVGDSVRAIFAAPAIGLTWEEPVFNIEHMPQRVFTGTTRHRRAVLFVSIDSADVAHYKKDVYARPQIVAVVKAPTKDQLIENLKEEAGTLVAAFKQQEIEETQNRFRRSLNKSTVLQDKFGVSLDLPLIYKVGKEEENFVWIDREIQKGTMNILAYTMPADHFDNDTTLVKDIVKMRDSIGKMYVPGPDIPGKTTYLSTEKAFAPYVFTTQISGRDALEVRGIWEIENYPMAGPFLTYIVDDPENDRKIVLEGFTFAPSTNKRDYMFELEAILKTLEFNKPKTEPAP</sequence>
<dbReference type="AlphaFoldDB" id="A0A4R6TSE5"/>
<accession>A0A4R6TSE5</accession>